<dbReference type="EMBL" id="CP142726">
    <property type="protein sequence ID" value="WUR02341.1"/>
    <property type="molecule type" value="Genomic_DNA"/>
</dbReference>
<keyword evidence="6 8" id="KW-0804">Transcription</keyword>
<dbReference type="GO" id="GO:0006355">
    <property type="term" value="P:regulation of DNA-templated transcription"/>
    <property type="evidence" value="ECO:0007669"/>
    <property type="project" value="InterPro"/>
</dbReference>
<evidence type="ECO:0000313" key="9">
    <source>
        <dbReference type="EMBL" id="WUR02341.1"/>
    </source>
</evidence>
<comment type="similarity">
    <text evidence="2 8">Belongs to the Mediator complex subunit 31 family.</text>
</comment>
<accession>A0AAX4J8S1</accession>
<evidence type="ECO:0000256" key="4">
    <source>
        <dbReference type="ARBA" id="ARBA00023015"/>
    </source>
</evidence>
<dbReference type="Gene3D" id="1.10.10.1340">
    <property type="entry name" value="Mediator of RNA polymerase II, submodule Med31 (Soh1)"/>
    <property type="match status" value="1"/>
</dbReference>
<gene>
    <name evidence="9" type="ORF">VNE69_01279</name>
</gene>
<keyword evidence="5 8" id="KW-0010">Activator</keyword>
<dbReference type="InterPro" id="IPR038089">
    <property type="entry name" value="Med31_sf"/>
</dbReference>
<evidence type="ECO:0000256" key="5">
    <source>
        <dbReference type="ARBA" id="ARBA00023159"/>
    </source>
</evidence>
<dbReference type="Pfam" id="PF05669">
    <property type="entry name" value="Med31"/>
    <property type="match status" value="1"/>
</dbReference>
<keyword evidence="10" id="KW-1185">Reference proteome</keyword>
<evidence type="ECO:0000256" key="1">
    <source>
        <dbReference type="ARBA" id="ARBA00004123"/>
    </source>
</evidence>
<name>A0AAX4J8S1_9MICR</name>
<evidence type="ECO:0000256" key="2">
    <source>
        <dbReference type="ARBA" id="ARBA00006378"/>
    </source>
</evidence>
<dbReference type="AlphaFoldDB" id="A0AAX4J8S1"/>
<sequence length="99" mass="12143">MPDKTFEKELEFVQLLCNPDYLKWLYEQGYFEDQSFINLLNHLVYWKQDNYKRYLTYPYCLEILGILLKDDVVQILEDESFYAKIAQDQLLSWKSRKNE</sequence>
<comment type="subunit">
    <text evidence="8">Component of the Mediator complex.</text>
</comment>
<dbReference type="Proteomes" id="UP001334084">
    <property type="component" value="Chromosome 1"/>
</dbReference>
<evidence type="ECO:0000256" key="8">
    <source>
        <dbReference type="RuleBase" id="RU364129"/>
    </source>
</evidence>
<comment type="subcellular location">
    <subcellularLocation>
        <location evidence="1 8">Nucleus</location>
    </subcellularLocation>
</comment>
<proteinExistence type="inferred from homology"/>
<evidence type="ECO:0000313" key="10">
    <source>
        <dbReference type="Proteomes" id="UP001334084"/>
    </source>
</evidence>
<evidence type="ECO:0000256" key="7">
    <source>
        <dbReference type="ARBA" id="ARBA00023242"/>
    </source>
</evidence>
<dbReference type="InterPro" id="IPR008831">
    <property type="entry name" value="Mediator_Med31"/>
</dbReference>
<dbReference type="GeneID" id="90540143"/>
<evidence type="ECO:0000256" key="3">
    <source>
        <dbReference type="ARBA" id="ARBA00019660"/>
    </source>
</evidence>
<dbReference type="RefSeq" id="XP_065328486.1">
    <property type="nucleotide sequence ID" value="XM_065472414.1"/>
</dbReference>
<keyword evidence="4 8" id="KW-0805">Transcription regulation</keyword>
<dbReference type="PANTHER" id="PTHR13186">
    <property type="entry name" value="MEDIATOR OF RNA POLYMERASE II TRANSCRIPTION SUBUNIT 31"/>
    <property type="match status" value="1"/>
</dbReference>
<organism evidence="9 10">
    <name type="scientific">Vairimorpha necatrix</name>
    <dbReference type="NCBI Taxonomy" id="6039"/>
    <lineage>
        <taxon>Eukaryota</taxon>
        <taxon>Fungi</taxon>
        <taxon>Fungi incertae sedis</taxon>
        <taxon>Microsporidia</taxon>
        <taxon>Nosematidae</taxon>
        <taxon>Vairimorpha</taxon>
    </lineage>
</organism>
<protein>
    <recommendedName>
        <fullName evidence="3 8">Mediator of RNA polymerase II transcription subunit 31</fullName>
    </recommendedName>
</protein>
<dbReference type="GO" id="GO:0016592">
    <property type="term" value="C:mediator complex"/>
    <property type="evidence" value="ECO:0007669"/>
    <property type="project" value="InterPro"/>
</dbReference>
<evidence type="ECO:0000256" key="6">
    <source>
        <dbReference type="ARBA" id="ARBA00023163"/>
    </source>
</evidence>
<dbReference type="KEGG" id="vnx:VNE69_01279"/>
<reference evidence="9" key="1">
    <citation type="journal article" date="2024" name="BMC Genomics">
        <title>Functional annotation of a divergent genome using sequence and structure-based similarity.</title>
        <authorList>
            <person name="Svedberg D."/>
            <person name="Winiger R.R."/>
            <person name="Berg A."/>
            <person name="Sharma H."/>
            <person name="Tellgren-Roth C."/>
            <person name="Debrunner-Vossbrinck B.A."/>
            <person name="Vossbrinck C.R."/>
            <person name="Barandun J."/>
        </authorList>
    </citation>
    <scope>NUCLEOTIDE SEQUENCE</scope>
    <source>
        <strain evidence="9">Illinois isolate</strain>
    </source>
</reference>
<comment type="function">
    <text evidence="8">Component of the Mediator complex, a coactivator involved in the regulated transcription of nearly all RNA polymerase II-dependent genes. Mediator functions as a bridge to convey information from gene-specific regulatory proteins to the basal RNA polymerase II transcription machinery. Mediator is recruited to promoters by direct interactions with regulatory proteins and serves as a scaffold for the assembly of a functional preinitiation complex with RNA polymerase II and the general transcription factors.</text>
</comment>
<keyword evidence="7 8" id="KW-0539">Nucleus</keyword>
<dbReference type="GO" id="GO:0003712">
    <property type="term" value="F:transcription coregulator activity"/>
    <property type="evidence" value="ECO:0007669"/>
    <property type="project" value="InterPro"/>
</dbReference>